<dbReference type="SUPFAM" id="SSF55681">
    <property type="entry name" value="Class II aaRS and biotin synthetases"/>
    <property type="match status" value="1"/>
</dbReference>
<organism evidence="2">
    <name type="scientific">marine sediment metagenome</name>
    <dbReference type="NCBI Taxonomy" id="412755"/>
    <lineage>
        <taxon>unclassified sequences</taxon>
        <taxon>metagenomes</taxon>
        <taxon>ecological metagenomes</taxon>
    </lineage>
</organism>
<keyword evidence="1" id="KW-0648">Protein biosynthesis</keyword>
<evidence type="ECO:0000313" key="2">
    <source>
        <dbReference type="EMBL" id="GAJ16650.1"/>
    </source>
</evidence>
<dbReference type="InterPro" id="IPR045864">
    <property type="entry name" value="aa-tRNA-synth_II/BPL/LPL"/>
</dbReference>
<protein>
    <recommendedName>
        <fullName evidence="3">Threonine--tRNA ligase</fullName>
    </recommendedName>
</protein>
<comment type="caution">
    <text evidence="2">The sequence shown here is derived from an EMBL/GenBank/DDBJ whole genome shotgun (WGS) entry which is preliminary data.</text>
</comment>
<feature type="non-terminal residue" evidence="2">
    <location>
        <position position="1"/>
    </location>
</feature>
<dbReference type="PANTHER" id="PTHR11451:SF44">
    <property type="entry name" value="THREONINE--TRNA LIGASE, CHLOROPLASTIC_MITOCHONDRIAL 2"/>
    <property type="match status" value="1"/>
</dbReference>
<reference evidence="2" key="1">
    <citation type="journal article" date="2014" name="Front. Microbiol.">
        <title>High frequency of phylogenetically diverse reductive dehalogenase-homologous genes in deep subseafloor sedimentary metagenomes.</title>
        <authorList>
            <person name="Kawai M."/>
            <person name="Futagami T."/>
            <person name="Toyoda A."/>
            <person name="Takaki Y."/>
            <person name="Nishi S."/>
            <person name="Hori S."/>
            <person name="Arai W."/>
            <person name="Tsubouchi T."/>
            <person name="Morono Y."/>
            <person name="Uchiyama I."/>
            <person name="Ito T."/>
            <person name="Fujiyama A."/>
            <person name="Inagaki F."/>
            <person name="Takami H."/>
        </authorList>
    </citation>
    <scope>NUCLEOTIDE SEQUENCE</scope>
    <source>
        <strain evidence="2">Expedition CK06-06</strain>
    </source>
</reference>
<dbReference type="AlphaFoldDB" id="X1VXR8"/>
<dbReference type="GO" id="GO:0006435">
    <property type="term" value="P:threonyl-tRNA aminoacylation"/>
    <property type="evidence" value="ECO:0007669"/>
    <property type="project" value="TreeGrafter"/>
</dbReference>
<evidence type="ECO:0000256" key="1">
    <source>
        <dbReference type="ARBA" id="ARBA00022917"/>
    </source>
</evidence>
<accession>X1VXR8</accession>
<proteinExistence type="predicted"/>
<dbReference type="EMBL" id="BARW01040170">
    <property type="protein sequence ID" value="GAJ16650.1"/>
    <property type="molecule type" value="Genomic_DNA"/>
</dbReference>
<dbReference type="GO" id="GO:0004829">
    <property type="term" value="F:threonine-tRNA ligase activity"/>
    <property type="evidence" value="ECO:0007669"/>
    <property type="project" value="TreeGrafter"/>
</dbReference>
<dbReference type="Gene3D" id="3.30.930.10">
    <property type="entry name" value="Bira Bifunctional Protein, Domain 2"/>
    <property type="match status" value="1"/>
</dbReference>
<sequence length="127" mass="15367">HERNPMLTRIYGTAWENRMQLAEYLKGREEIEKRDHRRLGKDLDLYSTHEEAGAGLIYWHPKGALIRHLVEDYWKREHFKHGYDLVNTPHIGKDWLWQTSGHLDFFKENMYAPLTIDNVDFYLKPMR</sequence>
<evidence type="ECO:0008006" key="3">
    <source>
        <dbReference type="Google" id="ProtNLM"/>
    </source>
</evidence>
<dbReference type="PANTHER" id="PTHR11451">
    <property type="entry name" value="THREONINE-TRNA LIGASE"/>
    <property type="match status" value="1"/>
</dbReference>
<feature type="non-terminal residue" evidence="2">
    <location>
        <position position="127"/>
    </location>
</feature>
<name>X1VXR8_9ZZZZ</name>
<gene>
    <name evidence="2" type="ORF">S12H4_60848</name>
</gene>